<evidence type="ECO:0000313" key="10">
    <source>
        <dbReference type="EMBL" id="PKI46486.1"/>
    </source>
</evidence>
<keyword evidence="3 6" id="KW-0863">Zinc-finger</keyword>
<dbReference type="InterPro" id="IPR000571">
    <property type="entry name" value="Znf_CCCH"/>
</dbReference>
<feature type="zinc finger region" description="C3H1-type" evidence="6">
    <location>
        <begin position="295"/>
        <end position="323"/>
    </location>
</feature>
<feature type="zinc finger region" description="C3H1-type" evidence="6">
    <location>
        <begin position="87"/>
        <end position="115"/>
    </location>
</feature>
<dbReference type="PANTHER" id="PTHR12506:SF41">
    <property type="entry name" value="ZINC FINGER CCCH DOMAIN-CONTAINING PROTEIN 58"/>
    <property type="match status" value="1"/>
</dbReference>
<reference evidence="11" key="1">
    <citation type="journal article" date="2017" name="Plant J.">
        <title>The pomegranate (Punica granatum L.) genome and the genomics of punicalagin biosynthesis.</title>
        <authorList>
            <person name="Qin G."/>
            <person name="Xu C."/>
            <person name="Ming R."/>
            <person name="Tang H."/>
            <person name="Guyot R."/>
            <person name="Kramer E.M."/>
            <person name="Hu Y."/>
            <person name="Yi X."/>
            <person name="Qi Y."/>
            <person name="Xu X."/>
            <person name="Gao Z."/>
            <person name="Pan H."/>
            <person name="Jian J."/>
            <person name="Tian Y."/>
            <person name="Yue Z."/>
            <person name="Xu Y."/>
        </authorList>
    </citation>
    <scope>NUCLEOTIDE SEQUENCE [LARGE SCALE GENOMIC DNA]</scope>
    <source>
        <strain evidence="11">cv. Dabenzi</strain>
    </source>
</reference>
<keyword evidence="12" id="KW-1185">Reference proteome</keyword>
<comment type="caution">
    <text evidence="9">The sequence shown here is derived from an EMBL/GenBank/DDBJ whole genome shotgun (WGS) entry which is preliminary data.</text>
</comment>
<dbReference type="GO" id="GO:0008270">
    <property type="term" value="F:zinc ion binding"/>
    <property type="evidence" value="ECO:0007669"/>
    <property type="project" value="UniProtKB-KW"/>
</dbReference>
<dbReference type="AlphaFoldDB" id="A0A218WQ26"/>
<dbReference type="InterPro" id="IPR050974">
    <property type="entry name" value="Plant_ZF_CCCH"/>
</dbReference>
<feature type="compositionally biased region" description="Low complexity" evidence="7">
    <location>
        <begin position="367"/>
        <end position="399"/>
    </location>
</feature>
<evidence type="ECO:0000256" key="5">
    <source>
        <dbReference type="ARBA" id="ARBA00023125"/>
    </source>
</evidence>
<feature type="domain" description="C3H1-type" evidence="8">
    <location>
        <begin position="341"/>
        <end position="369"/>
    </location>
</feature>
<dbReference type="PANTHER" id="PTHR12506">
    <property type="entry name" value="PROTEIN PHOSPHATASE RELATED"/>
    <property type="match status" value="1"/>
</dbReference>
<evidence type="ECO:0000256" key="4">
    <source>
        <dbReference type="ARBA" id="ARBA00022833"/>
    </source>
</evidence>
<evidence type="ECO:0000313" key="9">
    <source>
        <dbReference type="EMBL" id="OWM74102.1"/>
    </source>
</evidence>
<evidence type="ECO:0000313" key="12">
    <source>
        <dbReference type="Proteomes" id="UP000233551"/>
    </source>
</evidence>
<dbReference type="Gene3D" id="4.10.1000.10">
    <property type="entry name" value="Zinc finger, CCCH-type"/>
    <property type="match status" value="3"/>
</dbReference>
<feature type="compositionally biased region" description="Polar residues" evidence="7">
    <location>
        <begin position="407"/>
        <end position="424"/>
    </location>
</feature>
<organism evidence="9 11">
    <name type="scientific">Punica granatum</name>
    <name type="common">Pomegranate</name>
    <dbReference type="NCBI Taxonomy" id="22663"/>
    <lineage>
        <taxon>Eukaryota</taxon>
        <taxon>Viridiplantae</taxon>
        <taxon>Streptophyta</taxon>
        <taxon>Embryophyta</taxon>
        <taxon>Tracheophyta</taxon>
        <taxon>Spermatophyta</taxon>
        <taxon>Magnoliopsida</taxon>
        <taxon>eudicotyledons</taxon>
        <taxon>Gunneridae</taxon>
        <taxon>Pentapetalae</taxon>
        <taxon>rosids</taxon>
        <taxon>malvids</taxon>
        <taxon>Myrtales</taxon>
        <taxon>Lythraceae</taxon>
        <taxon>Punica</taxon>
    </lineage>
</organism>
<protein>
    <recommendedName>
        <fullName evidence="8">C3H1-type domain-containing protein</fullName>
    </recommendedName>
</protein>
<dbReference type="Proteomes" id="UP000233551">
    <property type="component" value="Unassembled WGS sequence"/>
</dbReference>
<keyword evidence="5" id="KW-0238">DNA-binding</keyword>
<feature type="zinc finger region" description="C3H1-type" evidence="6">
    <location>
        <begin position="41"/>
        <end position="69"/>
    </location>
</feature>
<name>A0A218WQ26_PUNGR</name>
<feature type="domain" description="C3H1-type" evidence="8">
    <location>
        <begin position="295"/>
        <end position="323"/>
    </location>
</feature>
<dbReference type="GeneID" id="116208317"/>
<feature type="zinc finger region" description="C3H1-type" evidence="6">
    <location>
        <begin position="133"/>
        <end position="161"/>
    </location>
</feature>
<keyword evidence="2" id="KW-0677">Repeat</keyword>
<dbReference type="Proteomes" id="UP000197138">
    <property type="component" value="Unassembled WGS sequence"/>
</dbReference>
<dbReference type="EMBL" id="MTKT01003794">
    <property type="protein sequence ID" value="OWM74102.1"/>
    <property type="molecule type" value="Genomic_DNA"/>
</dbReference>
<evidence type="ECO:0000256" key="6">
    <source>
        <dbReference type="PROSITE-ProRule" id="PRU00723"/>
    </source>
</evidence>
<feature type="domain" description="C3H1-type" evidence="8">
    <location>
        <begin position="41"/>
        <end position="69"/>
    </location>
</feature>
<gene>
    <name evidence="9" type="ORF">CDL15_Pgr008413</name>
    <name evidence="10" type="ORF">CRG98_033129</name>
</gene>
<dbReference type="STRING" id="22663.A0A218WQ26"/>
<feature type="domain" description="C3H1-type" evidence="8">
    <location>
        <begin position="87"/>
        <end position="115"/>
    </location>
</feature>
<dbReference type="FunFam" id="4.10.1000.10:FF:000028">
    <property type="entry name" value="Zinc finger nuclease 2"/>
    <property type="match status" value="1"/>
</dbReference>
<accession>A0A218WQ26</accession>
<dbReference type="EMBL" id="PGOL01002612">
    <property type="protein sequence ID" value="PKI46486.1"/>
    <property type="molecule type" value="Genomic_DNA"/>
</dbReference>
<dbReference type="OrthoDB" id="411372at2759"/>
<keyword evidence="4 6" id="KW-0862">Zinc</keyword>
<reference evidence="10 12" key="3">
    <citation type="submission" date="2017-11" db="EMBL/GenBank/DDBJ databases">
        <title>De-novo sequencing of pomegranate (Punica granatum L.) genome.</title>
        <authorList>
            <person name="Akparov Z."/>
            <person name="Amiraslanov A."/>
            <person name="Hajiyeva S."/>
            <person name="Abbasov M."/>
            <person name="Kaur K."/>
            <person name="Hamwieh A."/>
            <person name="Solovyev V."/>
            <person name="Salamov A."/>
            <person name="Braich B."/>
            <person name="Kosarev P."/>
            <person name="Mahmoud A."/>
            <person name="Hajiyev E."/>
            <person name="Babayeva S."/>
            <person name="Izzatullayeva V."/>
            <person name="Mammadov A."/>
            <person name="Mammadov A."/>
            <person name="Sharifova S."/>
            <person name="Ojaghi J."/>
            <person name="Eynullazada K."/>
            <person name="Bayramov B."/>
            <person name="Abdulazimova A."/>
            <person name="Shahmuradov I."/>
        </authorList>
    </citation>
    <scope>NUCLEOTIDE SEQUENCE [LARGE SCALE GENOMIC DNA]</scope>
    <source>
        <strain evidence="10">AG2017</strain>
        <strain evidence="12">cv. AG2017</strain>
        <tissue evidence="10">Leaf</tissue>
    </source>
</reference>
<evidence type="ECO:0000259" key="8">
    <source>
        <dbReference type="PROSITE" id="PS50103"/>
    </source>
</evidence>
<proteinExistence type="predicted"/>
<keyword evidence="1 6" id="KW-0479">Metal-binding</keyword>
<dbReference type="SUPFAM" id="SSF90229">
    <property type="entry name" value="CCCH zinc finger"/>
    <property type="match status" value="5"/>
</dbReference>
<sequence>MELHGGSNEGLVSQPETGLEEPLWQMGLDGGGGGGESYPERPDEADCIYYLRTGFCGYGARCRFNHPRDRSMVIGAARAGAGDFPERIGQPICQYFMRTGMCKFGASCKYHHPRQGTGSTSPVPLNYHGYPLRPGEKECSYYVKTGNCKFGNTCKFHHPQPAGLQVPVPPGPPTVQMGPLPTPVPTPVLYPSMQSPSGPGAVVARTSLLPQYVPGPYGHMLLSPSMVPFHGWSPYQVPMSPVPSSAAQPTSGCSPLYGITQLSPSAPAYTGPFQPSLSSITPLINTQKEQSLPERPGQPDCQHYLKTGDCKFGSSCRYHHPPDLMVPNTNIILSPTGLPFRPGAAQCSHYAQYGECKFGPSCKFDHSMGPQSHSPSASSLAVSYSSGSSSGTLAPSSSSPELRDEPSSAQSISQERNQSSEASA</sequence>
<evidence type="ECO:0000256" key="2">
    <source>
        <dbReference type="ARBA" id="ARBA00022737"/>
    </source>
</evidence>
<dbReference type="GO" id="GO:0003729">
    <property type="term" value="F:mRNA binding"/>
    <property type="evidence" value="ECO:0007669"/>
    <property type="project" value="UniProtKB-ARBA"/>
</dbReference>
<feature type="zinc finger region" description="C3H1-type" evidence="6">
    <location>
        <begin position="341"/>
        <end position="369"/>
    </location>
</feature>
<evidence type="ECO:0000256" key="7">
    <source>
        <dbReference type="SAM" id="MobiDB-lite"/>
    </source>
</evidence>
<evidence type="ECO:0000313" key="11">
    <source>
        <dbReference type="Proteomes" id="UP000197138"/>
    </source>
</evidence>
<dbReference type="Pfam" id="PF00642">
    <property type="entry name" value="zf-CCCH"/>
    <property type="match status" value="5"/>
</dbReference>
<dbReference type="SMART" id="SM00356">
    <property type="entry name" value="ZnF_C3H1"/>
    <property type="match status" value="5"/>
</dbReference>
<feature type="domain" description="C3H1-type" evidence="8">
    <location>
        <begin position="133"/>
        <end position="161"/>
    </location>
</feature>
<dbReference type="PROSITE" id="PS50103">
    <property type="entry name" value="ZF_C3H1"/>
    <property type="match status" value="5"/>
</dbReference>
<evidence type="ECO:0000256" key="3">
    <source>
        <dbReference type="ARBA" id="ARBA00022771"/>
    </source>
</evidence>
<reference evidence="9" key="2">
    <citation type="submission" date="2017-06" db="EMBL/GenBank/DDBJ databases">
        <title>The pomegranate genome and the genomics of punicalagin biosynthesis.</title>
        <authorList>
            <person name="Xu C."/>
        </authorList>
    </citation>
    <scope>NUCLEOTIDE SEQUENCE [LARGE SCALE GENOMIC DNA]</scope>
    <source>
        <tissue evidence="9">Fresh leaf</tissue>
    </source>
</reference>
<feature type="region of interest" description="Disordered" evidence="7">
    <location>
        <begin position="367"/>
        <end position="424"/>
    </location>
</feature>
<dbReference type="GO" id="GO:0003677">
    <property type="term" value="F:DNA binding"/>
    <property type="evidence" value="ECO:0007669"/>
    <property type="project" value="UniProtKB-KW"/>
</dbReference>
<dbReference type="InterPro" id="IPR036855">
    <property type="entry name" value="Znf_CCCH_sf"/>
</dbReference>
<evidence type="ECO:0000256" key="1">
    <source>
        <dbReference type="ARBA" id="ARBA00022723"/>
    </source>
</evidence>